<keyword evidence="1" id="KW-0812">Transmembrane</keyword>
<proteinExistence type="predicted"/>
<accession>A0A6N2K483</accession>
<keyword evidence="1" id="KW-0472">Membrane</keyword>
<organism evidence="2">
    <name type="scientific">Salix viminalis</name>
    <name type="common">Common osier</name>
    <name type="synonym">Basket willow</name>
    <dbReference type="NCBI Taxonomy" id="40686"/>
    <lineage>
        <taxon>Eukaryota</taxon>
        <taxon>Viridiplantae</taxon>
        <taxon>Streptophyta</taxon>
        <taxon>Embryophyta</taxon>
        <taxon>Tracheophyta</taxon>
        <taxon>Spermatophyta</taxon>
        <taxon>Magnoliopsida</taxon>
        <taxon>eudicotyledons</taxon>
        <taxon>Gunneridae</taxon>
        <taxon>Pentapetalae</taxon>
        <taxon>rosids</taxon>
        <taxon>fabids</taxon>
        <taxon>Malpighiales</taxon>
        <taxon>Salicaceae</taxon>
        <taxon>Saliceae</taxon>
        <taxon>Salix</taxon>
    </lineage>
</organism>
<protein>
    <submittedName>
        <fullName evidence="2">Uncharacterized protein</fullName>
    </submittedName>
</protein>
<keyword evidence="1" id="KW-1133">Transmembrane helix</keyword>
<feature type="transmembrane region" description="Helical" evidence="1">
    <location>
        <begin position="12"/>
        <end position="32"/>
    </location>
</feature>
<sequence length="61" mass="7127">MFVSSVSINVRFHILGFEILVIDFRVGFFVVWRESTEVDFEKWGAAYVLREEVESLPPHVP</sequence>
<gene>
    <name evidence="2" type="ORF">SVIM_LOCUS7559</name>
</gene>
<dbReference type="EMBL" id="CAADRP010000001">
    <property type="protein sequence ID" value="VFU20692.1"/>
    <property type="molecule type" value="Genomic_DNA"/>
</dbReference>
<evidence type="ECO:0000256" key="1">
    <source>
        <dbReference type="SAM" id="Phobius"/>
    </source>
</evidence>
<reference evidence="2" key="1">
    <citation type="submission" date="2019-03" db="EMBL/GenBank/DDBJ databases">
        <authorList>
            <person name="Mank J."/>
            <person name="Almeida P."/>
        </authorList>
    </citation>
    <scope>NUCLEOTIDE SEQUENCE</scope>
    <source>
        <strain evidence="2">78183</strain>
    </source>
</reference>
<name>A0A6N2K483_SALVM</name>
<evidence type="ECO:0000313" key="2">
    <source>
        <dbReference type="EMBL" id="VFU20692.1"/>
    </source>
</evidence>
<dbReference type="AlphaFoldDB" id="A0A6N2K483"/>